<keyword evidence="7" id="KW-0804">Transcription</keyword>
<proteinExistence type="predicted"/>
<dbReference type="Pfam" id="PF02892">
    <property type="entry name" value="zf-BED"/>
    <property type="match status" value="1"/>
</dbReference>
<keyword evidence="3 9" id="KW-0863">Zinc-finger</keyword>
<dbReference type="GO" id="GO:0005634">
    <property type="term" value="C:nucleus"/>
    <property type="evidence" value="ECO:0007669"/>
    <property type="project" value="UniProtKB-SubCell"/>
</dbReference>
<dbReference type="OrthoDB" id="6617368at2759"/>
<dbReference type="SUPFAM" id="SSF57667">
    <property type="entry name" value="beta-beta-alpha zinc fingers"/>
    <property type="match status" value="1"/>
</dbReference>
<dbReference type="SMART" id="SM00614">
    <property type="entry name" value="ZnF_BED"/>
    <property type="match status" value="1"/>
</dbReference>
<reference evidence="11 12" key="1">
    <citation type="submission" date="2019-08" db="EMBL/GenBank/DDBJ databases">
        <title>Whole genome of Aphis craccivora.</title>
        <authorList>
            <person name="Voronova N.V."/>
            <person name="Shulinski R.S."/>
            <person name="Bandarenka Y.V."/>
            <person name="Zhorov D.G."/>
            <person name="Warner D."/>
        </authorList>
    </citation>
    <scope>NUCLEOTIDE SEQUENCE [LARGE SCALE GENOMIC DNA]</scope>
    <source>
        <strain evidence="11">180601</strain>
        <tissue evidence="11">Whole Body</tissue>
    </source>
</reference>
<evidence type="ECO:0000256" key="6">
    <source>
        <dbReference type="ARBA" id="ARBA00023125"/>
    </source>
</evidence>
<dbReference type="AlphaFoldDB" id="A0A6G0YE51"/>
<evidence type="ECO:0000256" key="5">
    <source>
        <dbReference type="ARBA" id="ARBA00023015"/>
    </source>
</evidence>
<organism evidence="11 12">
    <name type="scientific">Aphis craccivora</name>
    <name type="common">Cowpea aphid</name>
    <dbReference type="NCBI Taxonomy" id="307492"/>
    <lineage>
        <taxon>Eukaryota</taxon>
        <taxon>Metazoa</taxon>
        <taxon>Ecdysozoa</taxon>
        <taxon>Arthropoda</taxon>
        <taxon>Hexapoda</taxon>
        <taxon>Insecta</taxon>
        <taxon>Pterygota</taxon>
        <taxon>Neoptera</taxon>
        <taxon>Paraneoptera</taxon>
        <taxon>Hemiptera</taxon>
        <taxon>Sternorrhyncha</taxon>
        <taxon>Aphidomorpha</taxon>
        <taxon>Aphidoidea</taxon>
        <taxon>Aphididae</taxon>
        <taxon>Aphidini</taxon>
        <taxon>Aphis</taxon>
        <taxon>Aphis</taxon>
    </lineage>
</organism>
<evidence type="ECO:0000256" key="2">
    <source>
        <dbReference type="ARBA" id="ARBA00022723"/>
    </source>
</evidence>
<dbReference type="Proteomes" id="UP000478052">
    <property type="component" value="Unassembled WGS sequence"/>
</dbReference>
<dbReference type="InterPro" id="IPR012337">
    <property type="entry name" value="RNaseH-like_sf"/>
</dbReference>
<evidence type="ECO:0000313" key="12">
    <source>
        <dbReference type="Proteomes" id="UP000478052"/>
    </source>
</evidence>
<dbReference type="Pfam" id="PF05699">
    <property type="entry name" value="Dimer_Tnp_hAT"/>
    <property type="match status" value="1"/>
</dbReference>
<evidence type="ECO:0000256" key="9">
    <source>
        <dbReference type="PROSITE-ProRule" id="PRU00027"/>
    </source>
</evidence>
<keyword evidence="5" id="KW-0805">Transcription regulation</keyword>
<dbReference type="PANTHER" id="PTHR46481">
    <property type="entry name" value="ZINC FINGER BED DOMAIN-CONTAINING PROTEIN 4"/>
    <property type="match status" value="1"/>
</dbReference>
<evidence type="ECO:0000256" key="4">
    <source>
        <dbReference type="ARBA" id="ARBA00022833"/>
    </source>
</evidence>
<sequence length="617" mass="70172">MSLNKKTSSIWSHFTVIDDTHFAKCDICKRKYSFKTSVTNLKTHLVKSHWIQMSAVQPDENDQLIDDPPSAPTVQSILPSTSTSLATTQTETVLINSDQPSTANTAHNLPIVRKKKPAAITTFVPKKMTFDVQKKIDEGLLKLFTKDFQPFKVVEDEGFKNFVKLLNPAYKISDRHTISKVHIPALYQKSLNETKELLTNESLSGCLTTDCWTSRNNIAFISITYHFIDKQFVLRSVLLGCYEFSESHSGLNLCNTIQETLDKWNIDKKKIILAVSDNANNIKSALNSLKVKSLGCFAHTLNLIVQDALKLQLCLIDKIKCIVTHFRKSSRANHKLNMYQTSNGSKAPKKLMQDISTRWNSTYYMLDRFVELEDAIRVLRPFEEATKAVSGSKYMTASIILVISQGLKNVCEQMARKNFTVEVINVLQQLLSGMNHRDRWGVIENSKTLVRCTFLDPRFKSITLSDSMQQSVKNNVIELTAKIISKDRSSNAPLQEDSNSLPEPVDRDENVVSIWKTIDTKVAQLQPTGTVTSRAIIEVQRYLEDSIINRNCDPLKWWFENKHNYPYLNQLARKMLCALGTSVPCERVFSKAGLLLSDRRCNLSSKKSRNLCKHYNK</sequence>
<evidence type="ECO:0000256" key="1">
    <source>
        <dbReference type="ARBA" id="ARBA00004123"/>
    </source>
</evidence>
<accession>A0A6G0YE51</accession>
<comment type="caution">
    <text evidence="11">The sequence shown here is derived from an EMBL/GenBank/DDBJ whole genome shotgun (WGS) entry which is preliminary data.</text>
</comment>
<evidence type="ECO:0000256" key="8">
    <source>
        <dbReference type="ARBA" id="ARBA00023242"/>
    </source>
</evidence>
<protein>
    <submittedName>
        <fullName evidence="11">Zinc finger BED domain-containing protein 4-like</fullName>
    </submittedName>
</protein>
<dbReference type="GO" id="GO:0046983">
    <property type="term" value="F:protein dimerization activity"/>
    <property type="evidence" value="ECO:0007669"/>
    <property type="project" value="InterPro"/>
</dbReference>
<dbReference type="PROSITE" id="PS50808">
    <property type="entry name" value="ZF_BED"/>
    <property type="match status" value="1"/>
</dbReference>
<dbReference type="PANTHER" id="PTHR46481:SF10">
    <property type="entry name" value="ZINC FINGER BED DOMAIN-CONTAINING PROTEIN 39"/>
    <property type="match status" value="1"/>
</dbReference>
<evidence type="ECO:0000256" key="3">
    <source>
        <dbReference type="ARBA" id="ARBA00022771"/>
    </source>
</evidence>
<keyword evidence="4" id="KW-0862">Zinc</keyword>
<dbReference type="SUPFAM" id="SSF53098">
    <property type="entry name" value="Ribonuclease H-like"/>
    <property type="match status" value="1"/>
</dbReference>
<dbReference type="InterPro" id="IPR052035">
    <property type="entry name" value="ZnF_BED_domain_contain"/>
</dbReference>
<dbReference type="GO" id="GO:0008270">
    <property type="term" value="F:zinc ion binding"/>
    <property type="evidence" value="ECO:0007669"/>
    <property type="project" value="UniProtKB-KW"/>
</dbReference>
<name>A0A6G0YE51_APHCR</name>
<dbReference type="GO" id="GO:0003677">
    <property type="term" value="F:DNA binding"/>
    <property type="evidence" value="ECO:0007669"/>
    <property type="project" value="UniProtKB-KW"/>
</dbReference>
<keyword evidence="8" id="KW-0539">Nucleus</keyword>
<evidence type="ECO:0000256" key="7">
    <source>
        <dbReference type="ARBA" id="ARBA00023163"/>
    </source>
</evidence>
<keyword evidence="2" id="KW-0479">Metal-binding</keyword>
<dbReference type="EMBL" id="VUJU01004568">
    <property type="protein sequence ID" value="KAF0753955.1"/>
    <property type="molecule type" value="Genomic_DNA"/>
</dbReference>
<keyword evidence="6" id="KW-0238">DNA-binding</keyword>
<dbReference type="SUPFAM" id="SSF140996">
    <property type="entry name" value="Hermes dimerisation domain"/>
    <property type="match status" value="1"/>
</dbReference>
<dbReference type="GO" id="GO:0009791">
    <property type="term" value="P:post-embryonic development"/>
    <property type="evidence" value="ECO:0007669"/>
    <property type="project" value="UniProtKB-ARBA"/>
</dbReference>
<comment type="subcellular location">
    <subcellularLocation>
        <location evidence="1">Nucleus</location>
    </subcellularLocation>
</comment>
<feature type="domain" description="BED-type" evidence="10">
    <location>
        <begin position="5"/>
        <end position="56"/>
    </location>
</feature>
<keyword evidence="12" id="KW-1185">Reference proteome</keyword>
<dbReference type="InterPro" id="IPR008906">
    <property type="entry name" value="HATC_C_dom"/>
</dbReference>
<evidence type="ECO:0000313" key="11">
    <source>
        <dbReference type="EMBL" id="KAF0753955.1"/>
    </source>
</evidence>
<gene>
    <name evidence="11" type="ORF">FWK35_00025136</name>
</gene>
<dbReference type="InterPro" id="IPR003656">
    <property type="entry name" value="Znf_BED"/>
</dbReference>
<dbReference type="InterPro" id="IPR036236">
    <property type="entry name" value="Znf_C2H2_sf"/>
</dbReference>
<evidence type="ECO:0000259" key="10">
    <source>
        <dbReference type="PROSITE" id="PS50808"/>
    </source>
</evidence>